<name>A0AAU7T4V5_9ACTN</name>
<reference evidence="2" key="1">
    <citation type="submission" date="2024-06" db="EMBL/GenBank/DDBJ databases">
        <title>Kribbella sp. strain HUAS MG21 genome sequences.</title>
        <authorList>
            <person name="Mo P."/>
        </authorList>
    </citation>
    <scope>NUCLEOTIDE SEQUENCE</scope>
    <source>
        <strain evidence="2">HUAS MG21</strain>
    </source>
</reference>
<sequence>MGPEESEPLEPDQVFTAEEMLAKRDPRRGVADANGAVKRRPRLWRGGGRIRRDRGAERQNEGPRR</sequence>
<dbReference type="RefSeq" id="WP_350274506.1">
    <property type="nucleotide sequence ID" value="NZ_CP158165.1"/>
</dbReference>
<feature type="region of interest" description="Disordered" evidence="1">
    <location>
        <begin position="1"/>
        <end position="65"/>
    </location>
</feature>
<accession>A0AAU7T4V5</accession>
<organism evidence="2">
    <name type="scientific">Kribbella sp. HUAS MG21</name>
    <dbReference type="NCBI Taxonomy" id="3160966"/>
    <lineage>
        <taxon>Bacteria</taxon>
        <taxon>Bacillati</taxon>
        <taxon>Actinomycetota</taxon>
        <taxon>Actinomycetes</taxon>
        <taxon>Propionibacteriales</taxon>
        <taxon>Kribbellaceae</taxon>
        <taxon>Kribbella</taxon>
    </lineage>
</organism>
<proteinExistence type="predicted"/>
<feature type="compositionally biased region" description="Basic residues" evidence="1">
    <location>
        <begin position="37"/>
        <end position="52"/>
    </location>
</feature>
<evidence type="ECO:0000256" key="1">
    <source>
        <dbReference type="SAM" id="MobiDB-lite"/>
    </source>
</evidence>
<dbReference type="AlphaFoldDB" id="A0AAU7T4V5"/>
<protein>
    <submittedName>
        <fullName evidence="2">Uncharacterized protein</fullName>
    </submittedName>
</protein>
<dbReference type="EMBL" id="CP158165">
    <property type="protein sequence ID" value="XBV21648.1"/>
    <property type="molecule type" value="Genomic_DNA"/>
</dbReference>
<feature type="compositionally biased region" description="Acidic residues" evidence="1">
    <location>
        <begin position="1"/>
        <end position="10"/>
    </location>
</feature>
<gene>
    <name evidence="2" type="ORF">ABN611_24120</name>
</gene>
<feature type="compositionally biased region" description="Basic and acidic residues" evidence="1">
    <location>
        <begin position="53"/>
        <end position="65"/>
    </location>
</feature>
<evidence type="ECO:0000313" key="2">
    <source>
        <dbReference type="EMBL" id="XBV21648.1"/>
    </source>
</evidence>
<feature type="compositionally biased region" description="Basic and acidic residues" evidence="1">
    <location>
        <begin position="20"/>
        <end position="30"/>
    </location>
</feature>